<gene>
    <name evidence="1" type="ORF">TAGGR_2155</name>
</gene>
<dbReference type="EMBL" id="BCNO01000002">
    <property type="protein sequence ID" value="GAQ95266.1"/>
    <property type="molecule type" value="Genomic_DNA"/>
</dbReference>
<name>A0A0U9HT03_9BACT</name>
<keyword evidence="2" id="KW-1185">Reference proteome</keyword>
<protein>
    <submittedName>
        <fullName evidence="1">Uncharacterized protein</fullName>
    </submittedName>
</protein>
<comment type="caution">
    <text evidence="1">The sequence shown here is derived from an EMBL/GenBank/DDBJ whole genome shotgun (WGS) entry which is preliminary data.</text>
</comment>
<evidence type="ECO:0000313" key="1">
    <source>
        <dbReference type="EMBL" id="GAQ95266.1"/>
    </source>
</evidence>
<reference evidence="2" key="1">
    <citation type="submission" date="2016-01" db="EMBL/GenBank/DDBJ databases">
        <title>Draft genome sequence of Thermodesulfovibrio aggregans strain TGE-P1.</title>
        <authorList>
            <person name="Sekiguchi Y."/>
            <person name="Ohashi A."/>
            <person name="Matsuura N."/>
            <person name="Tourlousse M.D."/>
        </authorList>
    </citation>
    <scope>NUCLEOTIDE SEQUENCE [LARGE SCALE GENOMIC DNA]</scope>
    <source>
        <strain evidence="2">TGE-P1</strain>
    </source>
</reference>
<dbReference type="AlphaFoldDB" id="A0A0U9HT03"/>
<dbReference type="STRING" id="86166.TAGGR_2155"/>
<organism evidence="1 2">
    <name type="scientific">Thermodesulfovibrio aggregans</name>
    <dbReference type="NCBI Taxonomy" id="86166"/>
    <lineage>
        <taxon>Bacteria</taxon>
        <taxon>Pseudomonadati</taxon>
        <taxon>Nitrospirota</taxon>
        <taxon>Thermodesulfovibrionia</taxon>
        <taxon>Thermodesulfovibrionales</taxon>
        <taxon>Thermodesulfovibrionaceae</taxon>
        <taxon>Thermodesulfovibrio</taxon>
    </lineage>
</organism>
<dbReference type="Proteomes" id="UP000054976">
    <property type="component" value="Unassembled WGS sequence"/>
</dbReference>
<dbReference type="RefSeq" id="WP_153000497.1">
    <property type="nucleotide sequence ID" value="NZ_BCNO01000002.1"/>
</dbReference>
<evidence type="ECO:0000313" key="2">
    <source>
        <dbReference type="Proteomes" id="UP000054976"/>
    </source>
</evidence>
<sequence>MAEQKPMCVICAWRATCQKQFSLKAGQKCPDFVKDVTVKTEEEEDKEAEEEKK</sequence>
<proteinExistence type="predicted"/>
<accession>A0A0U9HT03</accession>